<evidence type="ECO:0000313" key="2">
    <source>
        <dbReference type="EMBL" id="EDU48144.1"/>
    </source>
</evidence>
<dbReference type="OMA" id="PLLIMEG"/>
<gene>
    <name evidence="2" type="ORF">PTRG_05237</name>
</gene>
<dbReference type="HOGENOM" id="CLU_804459_0_0_1"/>
<name>B2W437_PYRTR</name>
<evidence type="ECO:0000256" key="1">
    <source>
        <dbReference type="SAM" id="MobiDB-lite"/>
    </source>
</evidence>
<reference evidence="3" key="1">
    <citation type="journal article" date="2013" name="G3 (Bethesda)">
        <title>Comparative genomics of a plant-pathogenic fungus, Pyrenophora tritici-repentis, reveals transduplication and the impact of repeat elements on pathogenicity and population divergence.</title>
        <authorList>
            <person name="Manning V.A."/>
            <person name="Pandelova I."/>
            <person name="Dhillon B."/>
            <person name="Wilhelm L.J."/>
            <person name="Goodwin S.B."/>
            <person name="Berlin A.M."/>
            <person name="Figueroa M."/>
            <person name="Freitag M."/>
            <person name="Hane J.K."/>
            <person name="Henrissat B."/>
            <person name="Holman W.H."/>
            <person name="Kodira C.D."/>
            <person name="Martin J."/>
            <person name="Oliver R.P."/>
            <person name="Robbertse B."/>
            <person name="Schackwitz W."/>
            <person name="Schwartz D.C."/>
            <person name="Spatafora J.W."/>
            <person name="Turgeon B.G."/>
            <person name="Yandava C."/>
            <person name="Young S."/>
            <person name="Zhou S."/>
            <person name="Zeng Q."/>
            <person name="Grigoriev I.V."/>
            <person name="Ma L.-J."/>
            <person name="Ciuffetti L.M."/>
        </authorList>
    </citation>
    <scope>NUCLEOTIDE SEQUENCE [LARGE SCALE GENOMIC DNA]</scope>
    <source>
        <strain evidence="3">Pt-1C-BFP</strain>
    </source>
</reference>
<dbReference type="OrthoDB" id="428159at2759"/>
<dbReference type="GeneID" id="6343487"/>
<sequence>MARHRTRPVLANYHKNTPRDPKQVLRETANPANRSKAKLSVYMKLLHQHERIYRVWTGRYIPGLSDRPAVWLVKRKNMALSALAGAVLTKEGLLKAKDMQLITIATGPGTNREPTDPLSGVLVGCYDVADGIISGLIAGPVTLGKQISHRHSTVNPDASSTGSRAKGVARASGRVALGTAKGLGKVVTTSLKSPLLIMEGVTRGFHNFPKTYGEEVRQYETVTGLRSGLVVSAKSFGHGIGDGIKDIVAKQIDGAEKNGVIGFGTGLATGVANVVCKPTAGVSGLVSYSSLGLYRSIRKIGASKKEDPAEEVRSLGEAECRELGDADRLFIVRRWCQTQMHVNID</sequence>
<evidence type="ECO:0000313" key="3">
    <source>
        <dbReference type="Proteomes" id="UP000001471"/>
    </source>
</evidence>
<accession>B2W437</accession>
<dbReference type="eggNOG" id="ENOG502SUXE">
    <property type="taxonomic scope" value="Eukaryota"/>
</dbReference>
<dbReference type="Proteomes" id="UP000001471">
    <property type="component" value="Unassembled WGS sequence"/>
</dbReference>
<dbReference type="InParanoid" id="B2W437"/>
<dbReference type="AlphaFoldDB" id="B2W437"/>
<dbReference type="RefSeq" id="XP_001935570.2">
    <property type="nucleotide sequence ID" value="XM_001935535.2"/>
</dbReference>
<dbReference type="KEGG" id="ptrr:6343487"/>
<organism evidence="2 3">
    <name type="scientific">Pyrenophora tritici-repentis (strain Pt-1C-BFP)</name>
    <name type="common">Wheat tan spot fungus</name>
    <name type="synonym">Drechslera tritici-repentis</name>
    <dbReference type="NCBI Taxonomy" id="426418"/>
    <lineage>
        <taxon>Eukaryota</taxon>
        <taxon>Fungi</taxon>
        <taxon>Dikarya</taxon>
        <taxon>Ascomycota</taxon>
        <taxon>Pezizomycotina</taxon>
        <taxon>Dothideomycetes</taxon>
        <taxon>Pleosporomycetidae</taxon>
        <taxon>Pleosporales</taxon>
        <taxon>Pleosporineae</taxon>
        <taxon>Pleosporaceae</taxon>
        <taxon>Pyrenophora</taxon>
    </lineage>
</organism>
<dbReference type="EMBL" id="DS231618">
    <property type="protein sequence ID" value="EDU48144.1"/>
    <property type="molecule type" value="Genomic_DNA"/>
</dbReference>
<proteinExistence type="predicted"/>
<feature type="region of interest" description="Disordered" evidence="1">
    <location>
        <begin position="1"/>
        <end position="32"/>
    </location>
</feature>
<protein>
    <submittedName>
        <fullName evidence="2">Uncharacterized protein</fullName>
    </submittedName>
</protein>
<dbReference type="STRING" id="426418.B2W437"/>